<name>A0A1Y2IA06_TRAC3</name>
<dbReference type="AlphaFoldDB" id="A0A1Y2IA06"/>
<dbReference type="Proteomes" id="UP000193067">
    <property type="component" value="Unassembled WGS sequence"/>
</dbReference>
<reference evidence="1 2" key="1">
    <citation type="journal article" date="2015" name="Biotechnol. Biofuels">
        <title>Enhanced degradation of softwood versus hardwood by the white-rot fungus Pycnoporus coccineus.</title>
        <authorList>
            <person name="Couturier M."/>
            <person name="Navarro D."/>
            <person name="Chevret D."/>
            <person name="Henrissat B."/>
            <person name="Piumi F."/>
            <person name="Ruiz-Duenas F.J."/>
            <person name="Martinez A.T."/>
            <person name="Grigoriev I.V."/>
            <person name="Riley R."/>
            <person name="Lipzen A."/>
            <person name="Berrin J.G."/>
            <person name="Master E.R."/>
            <person name="Rosso M.N."/>
        </authorList>
    </citation>
    <scope>NUCLEOTIDE SEQUENCE [LARGE SCALE GENOMIC DNA]</scope>
    <source>
        <strain evidence="1 2">BRFM310</strain>
    </source>
</reference>
<evidence type="ECO:0000313" key="1">
    <source>
        <dbReference type="EMBL" id="OSC97975.1"/>
    </source>
</evidence>
<accession>A0A1Y2IA06</accession>
<sequence>MGQMWYLINLDSQEIATYGKLAEWFWFEDFHEIRQALRIRRLPDDVDLWLAKGTRATQRGPLLTLPDEIICMIYAELSDSDVSILCLAVTCKDLLALGKPHILRHLRHAGATWACGRIICVGEYLHELNDLPSGMLTAQEEEAIKAAFDDDADSDVDGASMHGRLSFWEYVQDTYAQNVSGYNTRCSATEKVFKIDWRSWCRRPANEQRDYNMVDKLLEPGSEFGLNHDLDVLCNISKGECVRSAALNMPKAFTIGHALVSQVCWSTDPSCSMYIEPEFERKLVRGRWAGDRFCLVTEDTMPELPGGAEWRDVTAEVHELLCHLHNQNPWVLEDEEKD</sequence>
<evidence type="ECO:0000313" key="2">
    <source>
        <dbReference type="Proteomes" id="UP000193067"/>
    </source>
</evidence>
<dbReference type="OrthoDB" id="2740860at2759"/>
<evidence type="ECO:0008006" key="3">
    <source>
        <dbReference type="Google" id="ProtNLM"/>
    </source>
</evidence>
<gene>
    <name evidence="1" type="ORF">PYCCODRAFT_1525346</name>
</gene>
<organism evidence="1 2">
    <name type="scientific">Trametes coccinea (strain BRFM310)</name>
    <name type="common">Pycnoporus coccineus</name>
    <dbReference type="NCBI Taxonomy" id="1353009"/>
    <lineage>
        <taxon>Eukaryota</taxon>
        <taxon>Fungi</taxon>
        <taxon>Dikarya</taxon>
        <taxon>Basidiomycota</taxon>
        <taxon>Agaricomycotina</taxon>
        <taxon>Agaricomycetes</taxon>
        <taxon>Polyporales</taxon>
        <taxon>Polyporaceae</taxon>
        <taxon>Trametes</taxon>
    </lineage>
</organism>
<proteinExistence type="predicted"/>
<keyword evidence="2" id="KW-1185">Reference proteome</keyword>
<dbReference type="EMBL" id="KZ084144">
    <property type="protein sequence ID" value="OSC97975.1"/>
    <property type="molecule type" value="Genomic_DNA"/>
</dbReference>
<protein>
    <recommendedName>
        <fullName evidence="3">F-box domain-containing protein</fullName>
    </recommendedName>
</protein>